<dbReference type="Gene3D" id="3.40.630.30">
    <property type="match status" value="1"/>
</dbReference>
<keyword evidence="1 5" id="KW-0808">Transferase</keyword>
<evidence type="ECO:0000313" key="6">
    <source>
        <dbReference type="Proteomes" id="UP000003676"/>
    </source>
</evidence>
<dbReference type="GO" id="GO:0016747">
    <property type="term" value="F:acyltransferase activity, transferring groups other than amino-acyl groups"/>
    <property type="evidence" value="ECO:0007669"/>
    <property type="project" value="InterPro"/>
</dbReference>
<dbReference type="CDD" id="cd04301">
    <property type="entry name" value="NAT_SF"/>
    <property type="match status" value="1"/>
</dbReference>
<dbReference type="HOGENOM" id="CLU_013985_21_0_7"/>
<sequence length="191" mass="20354">MQRVTFSDAGPADWPTLLCLWWRNVRATHGFVAEDYLRAIGAALPGVYLPAMERVRLAWLAAAPHGGTGDERAPGAGHEGLPSGTAAVPNPTGGRRLAGFLGSVGQRVEMLFVEPGLRGRGIGTALLEDFASRHPGIWLDVNEQNTAARAFYARRGFEVVGRSPLDGAGQPYPLLHLRRVRAGNAGTGHVS</sequence>
<dbReference type="OrthoDB" id="9789605at2"/>
<dbReference type="PANTHER" id="PTHR43800:SF1">
    <property type="entry name" value="PEPTIDYL-LYSINE N-ACETYLTRANSFERASE YJAB"/>
    <property type="match status" value="1"/>
</dbReference>
<keyword evidence="2" id="KW-0012">Acyltransferase</keyword>
<name>B6WVZ0_9BACT</name>
<dbReference type="RefSeq" id="WP_006007763.1">
    <property type="nucleotide sequence ID" value="NZ_DS996359.1"/>
</dbReference>
<dbReference type="Proteomes" id="UP000003676">
    <property type="component" value="Unassembled WGS sequence"/>
</dbReference>
<evidence type="ECO:0000256" key="1">
    <source>
        <dbReference type="ARBA" id="ARBA00022679"/>
    </source>
</evidence>
<feature type="domain" description="N-acetyltransferase" evidence="4">
    <location>
        <begin position="23"/>
        <end position="179"/>
    </location>
</feature>
<accession>B6WVZ0</accession>
<dbReference type="InterPro" id="IPR016181">
    <property type="entry name" value="Acyl_CoA_acyltransferase"/>
</dbReference>
<dbReference type="Pfam" id="PF13508">
    <property type="entry name" value="Acetyltransf_7"/>
    <property type="match status" value="1"/>
</dbReference>
<dbReference type="InterPro" id="IPR000182">
    <property type="entry name" value="GNAT_dom"/>
</dbReference>
<evidence type="ECO:0000256" key="2">
    <source>
        <dbReference type="ARBA" id="ARBA00023315"/>
    </source>
</evidence>
<reference evidence="5 6" key="1">
    <citation type="submission" date="2008-10" db="EMBL/GenBank/DDBJ databases">
        <title>Draft genome sequence of Desulvovibrio piger (ATCC 29098).</title>
        <authorList>
            <person name="Sudarsanam P."/>
            <person name="Ley R."/>
            <person name="Guruge J."/>
            <person name="Turnbaugh P.J."/>
            <person name="Mahowald M."/>
            <person name="Liep D."/>
            <person name="Gordon J."/>
        </authorList>
    </citation>
    <scope>NUCLEOTIDE SEQUENCE [LARGE SCALE GENOMIC DNA]</scope>
    <source>
        <strain evidence="5 6">ATCC 29098</strain>
    </source>
</reference>
<evidence type="ECO:0000313" key="5">
    <source>
        <dbReference type="EMBL" id="EEB32890.1"/>
    </source>
</evidence>
<proteinExistence type="predicted"/>
<reference evidence="5 6" key="2">
    <citation type="submission" date="2008-10" db="EMBL/GenBank/DDBJ databases">
        <authorList>
            <person name="Fulton L."/>
            <person name="Clifton S."/>
            <person name="Fulton B."/>
            <person name="Xu J."/>
            <person name="Minx P."/>
            <person name="Pepin K.H."/>
            <person name="Johnson M."/>
            <person name="Bhonagiri V."/>
            <person name="Nash W.E."/>
            <person name="Mardis E.R."/>
            <person name="Wilson R.K."/>
        </authorList>
    </citation>
    <scope>NUCLEOTIDE SEQUENCE [LARGE SCALE GENOMIC DNA]</scope>
    <source>
        <strain evidence="5 6">ATCC 29098</strain>
    </source>
</reference>
<protein>
    <submittedName>
        <fullName evidence="5">Acetyltransferase, GNAT family</fullName>
    </submittedName>
</protein>
<evidence type="ECO:0000259" key="4">
    <source>
        <dbReference type="PROSITE" id="PS51186"/>
    </source>
</evidence>
<gene>
    <name evidence="5" type="ORF">DESPIG_02258</name>
</gene>
<dbReference type="PANTHER" id="PTHR43800">
    <property type="entry name" value="PEPTIDYL-LYSINE N-ACETYLTRANSFERASE YJAB"/>
    <property type="match status" value="1"/>
</dbReference>
<comment type="caution">
    <text evidence="5">The sequence shown here is derived from an EMBL/GenBank/DDBJ whole genome shotgun (WGS) entry which is preliminary data.</text>
</comment>
<dbReference type="AlphaFoldDB" id="B6WVZ0"/>
<evidence type="ECO:0000256" key="3">
    <source>
        <dbReference type="SAM" id="MobiDB-lite"/>
    </source>
</evidence>
<dbReference type="eggNOG" id="COG0456">
    <property type="taxonomic scope" value="Bacteria"/>
</dbReference>
<dbReference type="PROSITE" id="PS51186">
    <property type="entry name" value="GNAT"/>
    <property type="match status" value="1"/>
</dbReference>
<dbReference type="EMBL" id="ABXU01000067">
    <property type="protein sequence ID" value="EEB32890.1"/>
    <property type="molecule type" value="Genomic_DNA"/>
</dbReference>
<organism evidence="5 6">
    <name type="scientific">Desulfovibrio piger ATCC 29098</name>
    <dbReference type="NCBI Taxonomy" id="411464"/>
    <lineage>
        <taxon>Bacteria</taxon>
        <taxon>Pseudomonadati</taxon>
        <taxon>Thermodesulfobacteriota</taxon>
        <taxon>Desulfovibrionia</taxon>
        <taxon>Desulfovibrionales</taxon>
        <taxon>Desulfovibrionaceae</taxon>
        <taxon>Desulfovibrio</taxon>
    </lineage>
</organism>
<feature type="region of interest" description="Disordered" evidence="3">
    <location>
        <begin position="68"/>
        <end position="92"/>
    </location>
</feature>
<dbReference type="SUPFAM" id="SSF55729">
    <property type="entry name" value="Acyl-CoA N-acyltransferases (Nat)"/>
    <property type="match status" value="1"/>
</dbReference>